<dbReference type="AlphaFoldDB" id="A0A1G4S4P7"/>
<evidence type="ECO:0000313" key="2">
    <source>
        <dbReference type="EMBL" id="SCW63615.1"/>
    </source>
</evidence>
<protein>
    <recommendedName>
        <fullName evidence="1">VOC domain-containing protein</fullName>
    </recommendedName>
</protein>
<dbReference type="InterPro" id="IPR029068">
    <property type="entry name" value="Glyas_Bleomycin-R_OHBP_Dase"/>
</dbReference>
<dbReference type="RefSeq" id="WP_090648096.1">
    <property type="nucleotide sequence ID" value="NZ_CBCRYE010000001.1"/>
</dbReference>
<dbReference type="OrthoDB" id="9799428at2"/>
<evidence type="ECO:0000313" key="3">
    <source>
        <dbReference type="Proteomes" id="UP000199150"/>
    </source>
</evidence>
<reference evidence="3" key="1">
    <citation type="submission" date="2016-10" db="EMBL/GenBank/DDBJ databases">
        <authorList>
            <person name="Varghese N."/>
            <person name="Submissions S."/>
        </authorList>
    </citation>
    <scope>NUCLEOTIDE SEQUENCE [LARGE SCALE GENOMIC DNA]</scope>
    <source>
        <strain evidence="3">CGMCC 1.3431</strain>
    </source>
</reference>
<dbReference type="Proteomes" id="UP000199150">
    <property type="component" value="Unassembled WGS sequence"/>
</dbReference>
<name>A0A1G4S4P7_9CAUL</name>
<evidence type="ECO:0000259" key="1">
    <source>
        <dbReference type="PROSITE" id="PS51819"/>
    </source>
</evidence>
<dbReference type="InterPro" id="IPR037523">
    <property type="entry name" value="VOC_core"/>
</dbReference>
<proteinExistence type="predicted"/>
<accession>A0A1G4S4P7</accession>
<gene>
    <name evidence="2" type="ORF">SAMN02927928_2388</name>
</gene>
<dbReference type="InterPro" id="IPR041581">
    <property type="entry name" value="Glyoxalase_6"/>
</dbReference>
<dbReference type="PROSITE" id="PS51819">
    <property type="entry name" value="VOC"/>
    <property type="match status" value="1"/>
</dbReference>
<dbReference type="SUPFAM" id="SSF54593">
    <property type="entry name" value="Glyoxalase/Bleomycin resistance protein/Dihydroxybiphenyl dioxygenase"/>
    <property type="match status" value="1"/>
</dbReference>
<sequence length="118" mass="13447">MSVVGIGGVFFRADNPEALQAWYDRHLGVVVDFAAPWVPQPGPTLFMPFKRDADHFPLDRQWMINFRVRELDKLISALRGAGIEVTTHAEWDTPETGKFARIYDPEGNPIELWEPPVD</sequence>
<feature type="domain" description="VOC" evidence="1">
    <location>
        <begin position="5"/>
        <end position="115"/>
    </location>
</feature>
<keyword evidence="3" id="KW-1185">Reference proteome</keyword>
<dbReference type="Pfam" id="PF18029">
    <property type="entry name" value="Glyoxalase_6"/>
    <property type="match status" value="1"/>
</dbReference>
<dbReference type="STRING" id="260084.SAMN02927928_2388"/>
<dbReference type="Gene3D" id="3.10.180.10">
    <property type="entry name" value="2,3-Dihydroxybiphenyl 1,2-Dioxygenase, domain 1"/>
    <property type="match status" value="1"/>
</dbReference>
<organism evidence="2 3">
    <name type="scientific">Asticcacaulis taihuensis</name>
    <dbReference type="NCBI Taxonomy" id="260084"/>
    <lineage>
        <taxon>Bacteria</taxon>
        <taxon>Pseudomonadati</taxon>
        <taxon>Pseudomonadota</taxon>
        <taxon>Alphaproteobacteria</taxon>
        <taxon>Caulobacterales</taxon>
        <taxon>Caulobacteraceae</taxon>
        <taxon>Asticcacaulis</taxon>
    </lineage>
</organism>
<dbReference type="EMBL" id="FMTS01000003">
    <property type="protein sequence ID" value="SCW63615.1"/>
    <property type="molecule type" value="Genomic_DNA"/>
</dbReference>